<feature type="region of interest" description="Disordered" evidence="1">
    <location>
        <begin position="79"/>
        <end position="139"/>
    </location>
</feature>
<reference evidence="2 3" key="1">
    <citation type="journal article" date="2012" name="PLoS Pathog.">
        <title>Diverse lifestyles and strategies of plant pathogenesis encoded in the genomes of eighteen Dothideomycetes fungi.</title>
        <authorList>
            <person name="Ohm R.A."/>
            <person name="Feau N."/>
            <person name="Henrissat B."/>
            <person name="Schoch C.L."/>
            <person name="Horwitz B.A."/>
            <person name="Barry K.W."/>
            <person name="Condon B.J."/>
            <person name="Copeland A.C."/>
            <person name="Dhillon B."/>
            <person name="Glaser F."/>
            <person name="Hesse C.N."/>
            <person name="Kosti I."/>
            <person name="LaButti K."/>
            <person name="Lindquist E.A."/>
            <person name="Lucas S."/>
            <person name="Salamov A.A."/>
            <person name="Bradshaw R.E."/>
            <person name="Ciuffetti L."/>
            <person name="Hamelin R.C."/>
            <person name="Kema G.H.J."/>
            <person name="Lawrence C."/>
            <person name="Scott J.A."/>
            <person name="Spatafora J.W."/>
            <person name="Turgeon B.G."/>
            <person name="de Wit P.J.G.M."/>
            <person name="Zhong S."/>
            <person name="Goodwin S.B."/>
            <person name="Grigoriev I.V."/>
        </authorList>
    </citation>
    <scope>NUCLEOTIDE SEQUENCE [LARGE SCALE GENOMIC DNA]</scope>
    <source>
        <strain evidence="2 3">CIRAD86</strain>
    </source>
</reference>
<organism evidence="2 3">
    <name type="scientific">Pseudocercospora fijiensis (strain CIRAD86)</name>
    <name type="common">Black leaf streak disease fungus</name>
    <name type="synonym">Mycosphaerella fijiensis</name>
    <dbReference type="NCBI Taxonomy" id="383855"/>
    <lineage>
        <taxon>Eukaryota</taxon>
        <taxon>Fungi</taxon>
        <taxon>Dikarya</taxon>
        <taxon>Ascomycota</taxon>
        <taxon>Pezizomycotina</taxon>
        <taxon>Dothideomycetes</taxon>
        <taxon>Dothideomycetidae</taxon>
        <taxon>Mycosphaerellales</taxon>
        <taxon>Mycosphaerellaceae</taxon>
        <taxon>Pseudocercospora</taxon>
    </lineage>
</organism>
<dbReference type="eggNOG" id="ENOG502SPEQ">
    <property type="taxonomic scope" value="Eukaryota"/>
</dbReference>
<proteinExistence type="predicted"/>
<sequence>MNLLEGADIPLHCNVCPKKPDFSDVSHLLTHIQSKGHLSAQYKVSVKANHDAEAKQLMEDYNEWYQKYNLDDLMHERLSQKEKKSRSGNGAARRSSAPKSNSARSTPSASNNAARRQSRLRTQQHLLDPQLNRRLVTDPLSRSVTPANGFIYNPTNFQNFAPPPPLQNWAFGSLHDSPVSNSIKQESVDSDYDDYDDDDDEDYEIMAPVTRARRVPYPKVKRPSMSGSIASYIKEEDAEEENNANIAPKGIQWPGMLQFDSATPEQKRRRNQKKHASVLIGLQRASERITPIEMVFDEDGILRKERDVNVPLSDDDLISGESAPEDDGGPKRLRKKKSTATRAALRNKDANSGRLTRGRVNAGYGQTLNGPYYGGGFGDVDDDDLTYRARGTIKQEKRSGISIHRDNTGPEITFDQPSNMNFLTSGFGYSTRPPPVTNEVPYGGQRIHSRQPSWGQMNTGFRPSSSGYGTVNPSPGYQIGGMSGGMGGFGNAFGANVSGQAGMTTSNQANSSGNNSFIPNPLFGGGGGMWDMFGNDMMPFNFGGNGSGGDMRDGTFANPLFLKEDSEVTLSAQGSEK</sequence>
<dbReference type="HOGENOM" id="CLU_477484_0_0_1"/>
<gene>
    <name evidence="2" type="ORF">MYCFIDRAFT_86783</name>
</gene>
<name>M3ASL8_PSEFD</name>
<protein>
    <submittedName>
        <fullName evidence="2">Uncharacterized protein</fullName>
    </submittedName>
</protein>
<evidence type="ECO:0000313" key="3">
    <source>
        <dbReference type="Proteomes" id="UP000016932"/>
    </source>
</evidence>
<feature type="region of interest" description="Disordered" evidence="1">
    <location>
        <begin position="312"/>
        <end position="362"/>
    </location>
</feature>
<feature type="compositionally biased region" description="Polar residues" evidence="1">
    <location>
        <begin position="98"/>
        <end position="125"/>
    </location>
</feature>
<evidence type="ECO:0000256" key="1">
    <source>
        <dbReference type="SAM" id="MobiDB-lite"/>
    </source>
</evidence>
<dbReference type="EMBL" id="KB446561">
    <property type="protein sequence ID" value="EME80143.1"/>
    <property type="molecule type" value="Genomic_DNA"/>
</dbReference>
<feature type="compositionally biased region" description="Low complexity" evidence="1">
    <location>
        <begin position="87"/>
        <end position="97"/>
    </location>
</feature>
<dbReference type="Proteomes" id="UP000016932">
    <property type="component" value="Unassembled WGS sequence"/>
</dbReference>
<accession>M3ASL8</accession>
<dbReference type="STRING" id="383855.M3ASL8"/>
<dbReference type="GeneID" id="19342487"/>
<dbReference type="VEuPathDB" id="FungiDB:MYCFIDRAFT_86783"/>
<dbReference type="KEGG" id="pfj:MYCFIDRAFT_86783"/>
<keyword evidence="3" id="KW-1185">Reference proteome</keyword>
<dbReference type="RefSeq" id="XP_007929188.1">
    <property type="nucleotide sequence ID" value="XM_007930997.1"/>
</dbReference>
<dbReference type="AlphaFoldDB" id="M3ASL8"/>
<feature type="compositionally biased region" description="Acidic residues" evidence="1">
    <location>
        <begin position="313"/>
        <end position="327"/>
    </location>
</feature>
<dbReference type="OrthoDB" id="5428259at2759"/>
<evidence type="ECO:0000313" key="2">
    <source>
        <dbReference type="EMBL" id="EME80143.1"/>
    </source>
</evidence>